<dbReference type="InterPro" id="IPR012245">
    <property type="entry name" value="MoaB"/>
</dbReference>
<accession>A0A2R7Y4R1</accession>
<feature type="domain" description="MoaB/Mog" evidence="1">
    <location>
        <begin position="18"/>
        <end position="162"/>
    </location>
</feature>
<dbReference type="InterPro" id="IPR001453">
    <property type="entry name" value="MoaB/Mog_dom"/>
</dbReference>
<protein>
    <recommendedName>
        <fullName evidence="1">MoaB/Mog domain-containing protein</fullName>
    </recommendedName>
</protein>
<comment type="caution">
    <text evidence="2">The sequence shown here is derived from an EMBL/GenBank/DDBJ whole genome shotgun (WGS) entry which is preliminary data.</text>
</comment>
<dbReference type="SUPFAM" id="SSF53218">
    <property type="entry name" value="Molybdenum cofactor biosynthesis proteins"/>
    <property type="match status" value="1"/>
</dbReference>
<dbReference type="GO" id="GO:0006777">
    <property type="term" value="P:Mo-molybdopterin cofactor biosynthetic process"/>
    <property type="evidence" value="ECO:0007669"/>
    <property type="project" value="InterPro"/>
</dbReference>
<evidence type="ECO:0000313" key="2">
    <source>
        <dbReference type="EMBL" id="PUA32473.1"/>
    </source>
</evidence>
<dbReference type="AlphaFoldDB" id="A0A2R7Y4R1"/>
<reference evidence="2 3" key="1">
    <citation type="journal article" date="2018" name="Syst. Appl. Microbiol.">
        <title>A new symbiotic nanoarchaeote (Candidatus Nanoclepta minutus) and its host (Zestosphaera tikiterensis gen. nov., sp. nov.) from a New Zealand hot spring.</title>
        <authorList>
            <person name="St John E."/>
            <person name="Liu Y."/>
            <person name="Podar M."/>
            <person name="Stott M.B."/>
            <person name="Meneghin J."/>
            <person name="Chen Z."/>
            <person name="Lagutin K."/>
            <person name="Mitchell K."/>
            <person name="Reysenbach A.L."/>
        </authorList>
    </citation>
    <scope>NUCLEOTIDE SEQUENCE [LARGE SCALE GENOMIC DNA]</scope>
    <source>
        <strain evidence="2">NZ3</strain>
    </source>
</reference>
<dbReference type="PANTHER" id="PTHR43232:SF2">
    <property type="entry name" value="MOLYBDENUM COFACTOR BIOSYNTHESIS PROTEIN B"/>
    <property type="match status" value="1"/>
</dbReference>
<evidence type="ECO:0000313" key="3">
    <source>
        <dbReference type="Proteomes" id="UP000244093"/>
    </source>
</evidence>
<evidence type="ECO:0000259" key="1">
    <source>
        <dbReference type="SMART" id="SM00852"/>
    </source>
</evidence>
<gene>
    <name evidence="2" type="ORF">B7O98_07415</name>
</gene>
<dbReference type="PANTHER" id="PTHR43232">
    <property type="entry name" value="MOLYBDENUM COFACTOR BIOSYNTHESIS PROTEIN B"/>
    <property type="match status" value="1"/>
</dbReference>
<dbReference type="Proteomes" id="UP000244093">
    <property type="component" value="Unassembled WGS sequence"/>
</dbReference>
<dbReference type="NCBIfam" id="TIGR00177">
    <property type="entry name" value="molyb_syn"/>
    <property type="match status" value="1"/>
</dbReference>
<dbReference type="EMBL" id="NBVN01000004">
    <property type="protein sequence ID" value="PUA32473.1"/>
    <property type="molecule type" value="Genomic_DNA"/>
</dbReference>
<proteinExistence type="predicted"/>
<dbReference type="Pfam" id="PF00994">
    <property type="entry name" value="MoCF_biosynth"/>
    <property type="match status" value="1"/>
</dbReference>
<organism evidence="2 3">
    <name type="scientific">Zestosphaera tikiterensis</name>
    <dbReference type="NCBI Taxonomy" id="1973259"/>
    <lineage>
        <taxon>Archaea</taxon>
        <taxon>Thermoproteota</taxon>
        <taxon>Thermoprotei</taxon>
        <taxon>Desulfurococcales</taxon>
        <taxon>Desulfurococcaceae</taxon>
        <taxon>Zestosphaera</taxon>
    </lineage>
</organism>
<dbReference type="GO" id="GO:0005829">
    <property type="term" value="C:cytosol"/>
    <property type="evidence" value="ECO:0007669"/>
    <property type="project" value="TreeGrafter"/>
</dbReference>
<dbReference type="CDD" id="cd00886">
    <property type="entry name" value="MogA_MoaB"/>
    <property type="match status" value="1"/>
</dbReference>
<dbReference type="SMART" id="SM00852">
    <property type="entry name" value="MoCF_biosynth"/>
    <property type="match status" value="1"/>
</dbReference>
<dbReference type="Gene3D" id="3.40.980.10">
    <property type="entry name" value="MoaB/Mog-like domain"/>
    <property type="match status" value="1"/>
</dbReference>
<dbReference type="InterPro" id="IPR036425">
    <property type="entry name" value="MoaB/Mog-like_dom_sf"/>
</dbReference>
<sequence>MPVKEHRKESEGLEVKLCLIITSDSIHKGLKKDEITPHVSKLVDKFKLKLIKSIIVPNDAEQIVEALNNCLSECDVCLVTGGTGISRKDISVDVVKKLCVKELPGFGEIFRYLTYVRYGSAAMLSRAHACVISDKLVFVMPGSPDAVDLALKEIILPEVRHAVFELRK</sequence>
<name>A0A2R7Y4R1_9CREN</name>
<dbReference type="PIRSF" id="PIRSF006443">
    <property type="entry name" value="MoaB"/>
    <property type="match status" value="1"/>
</dbReference>